<evidence type="ECO:0000256" key="1">
    <source>
        <dbReference type="SAM" id="SignalP"/>
    </source>
</evidence>
<proteinExistence type="predicted"/>
<feature type="chain" id="PRO_5038697602" description="Subtilisin inhibitor-like" evidence="1">
    <location>
        <begin position="27"/>
        <end position="151"/>
    </location>
</feature>
<name>A0A1H5R267_9PSEU</name>
<accession>A0A1H5R267</accession>
<dbReference type="Proteomes" id="UP000198878">
    <property type="component" value="Unassembled WGS sequence"/>
</dbReference>
<dbReference type="AlphaFoldDB" id="A0A1H5R267"/>
<dbReference type="RefSeq" id="WP_086684218.1">
    <property type="nucleotide sequence ID" value="NZ_FNUJ01000006.1"/>
</dbReference>
<sequence length="151" mass="15670">MRRIAKATGSVLAVLGIVLTTGAVTAVPASAAVSCSGTKTYDSSSGTLGLGELTIYYNSSDGGTNSACFYHRGASYGVAAETYVKIQRCVETSGEGQPCTPDRSSTPDTGIYKYYAGPKGVTGTANRCVAAIGWVFWHEEYAVIDSGRQGC</sequence>
<evidence type="ECO:0000313" key="3">
    <source>
        <dbReference type="Proteomes" id="UP000198878"/>
    </source>
</evidence>
<dbReference type="PROSITE" id="PS51257">
    <property type="entry name" value="PROKAR_LIPOPROTEIN"/>
    <property type="match status" value="1"/>
</dbReference>
<dbReference type="OrthoDB" id="4239053at2"/>
<dbReference type="EMBL" id="FNUJ01000006">
    <property type="protein sequence ID" value="SEF32483.1"/>
    <property type="molecule type" value="Genomic_DNA"/>
</dbReference>
<keyword evidence="1" id="KW-0732">Signal</keyword>
<protein>
    <recommendedName>
        <fullName evidence="4">Subtilisin inhibitor-like</fullName>
    </recommendedName>
</protein>
<dbReference type="STRING" id="218821.SAMN05421837_106280"/>
<feature type="signal peptide" evidence="1">
    <location>
        <begin position="1"/>
        <end position="26"/>
    </location>
</feature>
<keyword evidence="3" id="KW-1185">Reference proteome</keyword>
<evidence type="ECO:0000313" key="2">
    <source>
        <dbReference type="EMBL" id="SEF32483.1"/>
    </source>
</evidence>
<gene>
    <name evidence="2" type="ORF">SAMN05421837_106280</name>
</gene>
<evidence type="ECO:0008006" key="4">
    <source>
        <dbReference type="Google" id="ProtNLM"/>
    </source>
</evidence>
<reference evidence="3" key="1">
    <citation type="submission" date="2016-10" db="EMBL/GenBank/DDBJ databases">
        <authorList>
            <person name="Varghese N."/>
            <person name="Submissions S."/>
        </authorList>
    </citation>
    <scope>NUCLEOTIDE SEQUENCE [LARGE SCALE GENOMIC DNA]</scope>
    <source>
        <strain evidence="3">DSM 44654</strain>
    </source>
</reference>
<organism evidence="2 3">
    <name type="scientific">Amycolatopsis pretoriensis</name>
    <dbReference type="NCBI Taxonomy" id="218821"/>
    <lineage>
        <taxon>Bacteria</taxon>
        <taxon>Bacillati</taxon>
        <taxon>Actinomycetota</taxon>
        <taxon>Actinomycetes</taxon>
        <taxon>Pseudonocardiales</taxon>
        <taxon>Pseudonocardiaceae</taxon>
        <taxon>Amycolatopsis</taxon>
    </lineage>
</organism>